<proteinExistence type="predicted"/>
<dbReference type="EMBL" id="NQIK02000001">
    <property type="protein sequence ID" value="KAF7579274.1"/>
    <property type="molecule type" value="Genomic_DNA"/>
</dbReference>
<reference evidence="3 5" key="1">
    <citation type="journal article" date="2018" name="BMC Genomics">
        <title>Comparative genomics of the wheat fungal pathogen Pyrenophora tritici-repentis reveals chromosomal variations and genome plasticity.</title>
        <authorList>
            <person name="Moolhuijzen P."/>
            <person name="See P.T."/>
            <person name="Hane J.K."/>
            <person name="Shi G."/>
            <person name="Liu Z."/>
            <person name="Oliver R.P."/>
            <person name="Moffat C.S."/>
        </authorList>
    </citation>
    <scope>NUCLEOTIDE SEQUENCE [LARGE SCALE GENOMIC DNA]</scope>
    <source>
        <strain evidence="3">M4</strain>
    </source>
</reference>
<gene>
    <name evidence="4" type="ORF">Ptr86124_008163</name>
    <name evidence="3" type="ORF">PtrM4_035140</name>
</gene>
<organism evidence="4 6">
    <name type="scientific">Pyrenophora tritici-repentis</name>
    <dbReference type="NCBI Taxonomy" id="45151"/>
    <lineage>
        <taxon>Eukaryota</taxon>
        <taxon>Fungi</taxon>
        <taxon>Dikarya</taxon>
        <taxon>Ascomycota</taxon>
        <taxon>Pezizomycotina</taxon>
        <taxon>Dothideomycetes</taxon>
        <taxon>Pleosporomycetidae</taxon>
        <taxon>Pleosporales</taxon>
        <taxon>Pleosporineae</taxon>
        <taxon>Pleosporaceae</taxon>
        <taxon>Pyrenophora</taxon>
    </lineage>
</organism>
<evidence type="ECO:0000256" key="1">
    <source>
        <dbReference type="SAM" id="Coils"/>
    </source>
</evidence>
<keyword evidence="1" id="KW-0175">Coiled coil</keyword>
<reference evidence="4" key="2">
    <citation type="submission" date="2021-05" db="EMBL/GenBank/DDBJ databases">
        <authorList>
            <person name="Moolhuijzen P.M."/>
            <person name="Moffat C.S."/>
        </authorList>
    </citation>
    <scope>NUCLEOTIDE SEQUENCE</scope>
    <source>
        <strain evidence="4">86-124</strain>
    </source>
</reference>
<sequence>MPSKEAVPRRRSVRPGSSPIDISPDPPSKRETTKKRVADELSLIVSEDDDIPDIYDFPAFVQNYKKVKSDYELEVAKTAKLHYDNAELQSQIAQIKAGGNPIQQTNDSDYDELQRHCTYLEAQIADTEVESQAATELARSKQKEHDELKKKLEDVIDCNKKLVQRDLAWSNECKRVSHFAHFWEGEAKMVAQRFENYKNRVKALGEERQSWLNGTMYTGTLESN</sequence>
<accession>A0A5M9LU34</accession>
<name>A0A5M9LU34_9PLEO</name>
<feature type="coiled-coil region" evidence="1">
    <location>
        <begin position="110"/>
        <end position="151"/>
    </location>
</feature>
<dbReference type="AlphaFoldDB" id="A0A5M9LU34"/>
<comment type="caution">
    <text evidence="4">The sequence shown here is derived from an EMBL/GenBank/DDBJ whole genome shotgun (WGS) entry which is preliminary data.</text>
</comment>
<keyword evidence="6" id="KW-1185">Reference proteome</keyword>
<dbReference type="Proteomes" id="UP000245464">
    <property type="component" value="Chromosome 1"/>
</dbReference>
<feature type="region of interest" description="Disordered" evidence="2">
    <location>
        <begin position="1"/>
        <end position="35"/>
    </location>
</feature>
<feature type="compositionally biased region" description="Low complexity" evidence="2">
    <location>
        <begin position="14"/>
        <end position="23"/>
    </location>
</feature>
<protein>
    <submittedName>
        <fullName evidence="4">Uncharacterized protein</fullName>
    </submittedName>
</protein>
<evidence type="ECO:0000313" key="4">
    <source>
        <dbReference type="EMBL" id="KAI1513143.1"/>
    </source>
</evidence>
<reference evidence="6" key="4">
    <citation type="journal article" date="2022" name="Microb. Genom.">
        <title>A global pangenome for the wheat fungal pathogen Pyrenophora tritici-repentis and prediction of effector protein structural homology.</title>
        <authorList>
            <person name="Moolhuijzen P.M."/>
            <person name="See P.T."/>
            <person name="Shi G."/>
            <person name="Powell H.R."/>
            <person name="Cockram J."/>
            <person name="Jorgensen L.N."/>
            <person name="Benslimane H."/>
            <person name="Strelkov S.E."/>
            <person name="Turner J."/>
            <person name="Liu Z."/>
            <person name="Moffat C.S."/>
        </authorList>
    </citation>
    <scope>NUCLEOTIDE SEQUENCE [LARGE SCALE GENOMIC DNA]</scope>
</reference>
<evidence type="ECO:0000313" key="5">
    <source>
        <dbReference type="Proteomes" id="UP000245464"/>
    </source>
</evidence>
<dbReference type="EMBL" id="NRDI02000010">
    <property type="protein sequence ID" value="KAI1513143.1"/>
    <property type="molecule type" value="Genomic_DNA"/>
</dbReference>
<reference evidence="4" key="3">
    <citation type="journal article" date="2022" name="bioRxiv">
        <title>A global pangenome for the wheat fungal pathogen Pyrenophora tritici-repentis and prediction of effector protein structural homology.</title>
        <authorList>
            <person name="Moolhuijzen P."/>
            <person name="See P.T."/>
            <person name="Shi G."/>
            <person name="Powell H.R."/>
            <person name="Cockram J."/>
            <person name="Jorgensen L.N."/>
            <person name="Benslimane H."/>
            <person name="Strelkov S.E."/>
            <person name="Turner J."/>
            <person name="Liu Z."/>
            <person name="Moffat C.S."/>
        </authorList>
    </citation>
    <scope>NUCLEOTIDE SEQUENCE</scope>
    <source>
        <strain evidence="4">86-124</strain>
    </source>
</reference>
<evidence type="ECO:0000256" key="2">
    <source>
        <dbReference type="SAM" id="MobiDB-lite"/>
    </source>
</evidence>
<evidence type="ECO:0000313" key="3">
    <source>
        <dbReference type="EMBL" id="KAF7579274.1"/>
    </source>
</evidence>
<evidence type="ECO:0000313" key="6">
    <source>
        <dbReference type="Proteomes" id="UP000249757"/>
    </source>
</evidence>
<dbReference type="Proteomes" id="UP000249757">
    <property type="component" value="Unassembled WGS sequence"/>
</dbReference>